<comment type="caution">
    <text evidence="4">The sequence shown here is derived from an EMBL/GenBank/DDBJ whole genome shotgun (WGS) entry which is preliminary data.</text>
</comment>
<dbReference type="PROSITE" id="PS50088">
    <property type="entry name" value="ANK_REPEAT"/>
    <property type="match status" value="4"/>
</dbReference>
<dbReference type="Pfam" id="PF12796">
    <property type="entry name" value="Ank_2"/>
    <property type="match status" value="2"/>
</dbReference>
<evidence type="ECO:0000256" key="2">
    <source>
        <dbReference type="ARBA" id="ARBA00023043"/>
    </source>
</evidence>
<dbReference type="OrthoDB" id="341259at2759"/>
<accession>A0A7L1XR18</accession>
<dbReference type="InterPro" id="IPR050663">
    <property type="entry name" value="Ankyrin-SOCS_Box"/>
</dbReference>
<evidence type="ECO:0000256" key="1">
    <source>
        <dbReference type="ARBA" id="ARBA00022737"/>
    </source>
</evidence>
<gene>
    <name evidence="4" type="primary">Gabpb2</name>
    <name evidence="4" type="ORF">THIORB_R07212</name>
</gene>
<dbReference type="InterPro" id="IPR002110">
    <property type="entry name" value="Ankyrin_rpt"/>
</dbReference>
<feature type="non-terminal residue" evidence="4">
    <location>
        <position position="1"/>
    </location>
</feature>
<dbReference type="PROSITE" id="PS50297">
    <property type="entry name" value="ANK_REP_REGION"/>
    <property type="match status" value="3"/>
</dbReference>
<proteinExistence type="predicted"/>
<keyword evidence="1" id="KW-0677">Repeat</keyword>
<evidence type="ECO:0000256" key="3">
    <source>
        <dbReference type="PROSITE-ProRule" id="PRU00023"/>
    </source>
</evidence>
<dbReference type="PANTHER" id="PTHR24193:SF86">
    <property type="entry name" value="GA-BINDING PROTEIN SUBUNIT BETA-2"/>
    <property type="match status" value="1"/>
</dbReference>
<dbReference type="GO" id="GO:0000976">
    <property type="term" value="F:transcription cis-regulatory region binding"/>
    <property type="evidence" value="ECO:0007669"/>
    <property type="project" value="TreeGrafter"/>
</dbReference>
<organism evidence="4 5">
    <name type="scientific">Thinocorus orbignyianus</name>
    <dbReference type="NCBI Taxonomy" id="161742"/>
    <lineage>
        <taxon>Eukaryota</taxon>
        <taxon>Metazoa</taxon>
        <taxon>Chordata</taxon>
        <taxon>Craniata</taxon>
        <taxon>Vertebrata</taxon>
        <taxon>Euteleostomi</taxon>
        <taxon>Archelosauria</taxon>
        <taxon>Archosauria</taxon>
        <taxon>Dinosauria</taxon>
        <taxon>Saurischia</taxon>
        <taxon>Theropoda</taxon>
        <taxon>Coelurosauria</taxon>
        <taxon>Aves</taxon>
        <taxon>Neognathae</taxon>
        <taxon>Neoaves</taxon>
        <taxon>Aequornithes</taxon>
        <taxon>Ciconiiformes</taxon>
        <taxon>Thinocoridae</taxon>
        <taxon>Thinocorus</taxon>
    </lineage>
</organism>
<evidence type="ECO:0000313" key="5">
    <source>
        <dbReference type="Proteomes" id="UP000565698"/>
    </source>
</evidence>
<dbReference type="Proteomes" id="UP000565698">
    <property type="component" value="Unassembled WGS sequence"/>
</dbReference>
<dbReference type="InterPro" id="IPR036770">
    <property type="entry name" value="Ankyrin_rpt-contain_sf"/>
</dbReference>
<feature type="repeat" description="ANK" evidence="3">
    <location>
        <begin position="4"/>
        <end position="36"/>
    </location>
</feature>
<name>A0A7L1XR18_9AVES</name>
<dbReference type="Gene3D" id="1.25.40.20">
    <property type="entry name" value="Ankyrin repeat-containing domain"/>
    <property type="match status" value="2"/>
</dbReference>
<evidence type="ECO:0000313" key="4">
    <source>
        <dbReference type="EMBL" id="NXP11772.1"/>
    </source>
</evidence>
<feature type="repeat" description="ANK" evidence="3">
    <location>
        <begin position="93"/>
        <end position="115"/>
    </location>
</feature>
<protein>
    <submittedName>
        <fullName evidence="4">GABP2 protein</fullName>
    </submittedName>
</protein>
<dbReference type="GO" id="GO:0005634">
    <property type="term" value="C:nucleus"/>
    <property type="evidence" value="ECO:0007669"/>
    <property type="project" value="TreeGrafter"/>
</dbReference>
<feature type="non-terminal residue" evidence="4">
    <location>
        <position position="164"/>
    </location>
</feature>
<dbReference type="GO" id="GO:0045944">
    <property type="term" value="P:positive regulation of transcription by RNA polymerase II"/>
    <property type="evidence" value="ECO:0007669"/>
    <property type="project" value="TreeGrafter"/>
</dbReference>
<keyword evidence="5" id="KW-1185">Reference proteome</keyword>
<keyword evidence="2 3" id="KW-0040">ANK repeat</keyword>
<dbReference type="AlphaFoldDB" id="A0A7L1XR18"/>
<feature type="repeat" description="ANK" evidence="3">
    <location>
        <begin position="37"/>
        <end position="64"/>
    </location>
</feature>
<feature type="repeat" description="ANK" evidence="3">
    <location>
        <begin position="65"/>
        <end position="92"/>
    </location>
</feature>
<dbReference type="PANTHER" id="PTHR24193">
    <property type="entry name" value="ANKYRIN REPEAT PROTEIN"/>
    <property type="match status" value="1"/>
</dbReference>
<dbReference type="EMBL" id="VXBW01005950">
    <property type="protein sequence ID" value="NXP11772.1"/>
    <property type="molecule type" value="Genomic_DNA"/>
</dbReference>
<sequence>TTELGTSLLHLAARNGHCSTAEVLLQAGLSGDARTKVDRTPLHMAAADGHAHVVELLIRLGTSLLHLAARNGHCSTAEVLLQAGLSGDARTKVDRTPLHMAAADGHAHVVELLIRAAMRSQPCSHPESTDPIANTLTLASPFILTSGEVLNLAGLVSSGNPRTT</sequence>
<reference evidence="4 5" key="1">
    <citation type="submission" date="2019-09" db="EMBL/GenBank/DDBJ databases">
        <title>Bird 10,000 Genomes (B10K) Project - Family phase.</title>
        <authorList>
            <person name="Zhang G."/>
        </authorList>
    </citation>
    <scope>NUCLEOTIDE SEQUENCE [LARGE SCALE GENOMIC DNA]</scope>
    <source>
        <strain evidence="4">B10K-DU-002-47</strain>
        <tissue evidence="4">Muscle</tissue>
    </source>
</reference>
<dbReference type="SMART" id="SM00248">
    <property type="entry name" value="ANK"/>
    <property type="match status" value="3"/>
</dbReference>
<dbReference type="SUPFAM" id="SSF48403">
    <property type="entry name" value="Ankyrin repeat"/>
    <property type="match status" value="1"/>
</dbReference>